<dbReference type="SUPFAM" id="SSF53850">
    <property type="entry name" value="Periplasmic binding protein-like II"/>
    <property type="match status" value="1"/>
</dbReference>
<evidence type="ECO:0000259" key="2">
    <source>
        <dbReference type="Pfam" id="PF00497"/>
    </source>
</evidence>
<organism evidence="3 4">
    <name type="scientific">Streptococcus pneumoniae</name>
    <dbReference type="NCBI Taxonomy" id="1313"/>
    <lineage>
        <taxon>Bacteria</taxon>
        <taxon>Bacillati</taxon>
        <taxon>Bacillota</taxon>
        <taxon>Bacilli</taxon>
        <taxon>Lactobacillales</taxon>
        <taxon>Streptococcaceae</taxon>
        <taxon>Streptococcus</taxon>
    </lineage>
</organism>
<evidence type="ECO:0000313" key="4">
    <source>
        <dbReference type="Proteomes" id="UP000483094"/>
    </source>
</evidence>
<sequence>MKKFSLLLAILPFLVACGNQATPKETSAQKTIVLATAGDVPPFDYEDKGNLTGFDIEVLKAVDEKLSDYEIQFQRTAWESIFP</sequence>
<name>A0A6G2DFQ6_STREE</name>
<feature type="domain" description="Solute-binding protein family 3/N-terminal" evidence="2">
    <location>
        <begin position="32"/>
        <end position="83"/>
    </location>
</feature>
<protein>
    <submittedName>
        <fullName evidence="3">Transporter substrate-binding domain-containing protein</fullName>
    </submittedName>
</protein>
<dbReference type="EMBL" id="WNHQ01002093">
    <property type="protein sequence ID" value="MTV75384.1"/>
    <property type="molecule type" value="Genomic_DNA"/>
</dbReference>
<feature type="signal peptide" evidence="1">
    <location>
        <begin position="1"/>
        <end position="21"/>
    </location>
</feature>
<dbReference type="Proteomes" id="UP000483094">
    <property type="component" value="Unassembled WGS sequence"/>
</dbReference>
<gene>
    <name evidence="3" type="ORF">GM540_15725</name>
</gene>
<feature type="non-terminal residue" evidence="3">
    <location>
        <position position="83"/>
    </location>
</feature>
<reference evidence="3 4" key="1">
    <citation type="submission" date="2019-11" db="EMBL/GenBank/DDBJ databases">
        <title>Growth characteristics of pneumococcus vary with the chemical composition of the capsule and with environmental conditions.</title>
        <authorList>
            <person name="Tothpal A."/>
            <person name="Desobry K."/>
            <person name="Joshi S."/>
            <person name="Wyllie A.L."/>
            <person name="Weinberger D.M."/>
        </authorList>
    </citation>
    <scope>NUCLEOTIDE SEQUENCE [LARGE SCALE GENOMIC DNA]</scope>
    <source>
        <strain evidence="4">pnumococcus19F</strain>
    </source>
</reference>
<dbReference type="AlphaFoldDB" id="A0A6G2DFQ6"/>
<dbReference type="InterPro" id="IPR001638">
    <property type="entry name" value="Solute-binding_3/MltF_N"/>
</dbReference>
<keyword evidence="1" id="KW-0732">Signal</keyword>
<evidence type="ECO:0000256" key="1">
    <source>
        <dbReference type="SAM" id="SignalP"/>
    </source>
</evidence>
<proteinExistence type="predicted"/>
<dbReference type="Gene3D" id="3.40.190.10">
    <property type="entry name" value="Periplasmic binding protein-like II"/>
    <property type="match status" value="1"/>
</dbReference>
<feature type="chain" id="PRO_5026195744" evidence="1">
    <location>
        <begin position="22"/>
        <end position="83"/>
    </location>
</feature>
<evidence type="ECO:0000313" key="3">
    <source>
        <dbReference type="EMBL" id="MTV75384.1"/>
    </source>
</evidence>
<dbReference type="Pfam" id="PF00497">
    <property type="entry name" value="SBP_bac_3"/>
    <property type="match status" value="1"/>
</dbReference>
<accession>A0A6G2DFQ6</accession>
<dbReference type="PROSITE" id="PS51257">
    <property type="entry name" value="PROKAR_LIPOPROTEIN"/>
    <property type="match status" value="1"/>
</dbReference>
<comment type="caution">
    <text evidence="3">The sequence shown here is derived from an EMBL/GenBank/DDBJ whole genome shotgun (WGS) entry which is preliminary data.</text>
</comment>